<evidence type="ECO:0000256" key="1">
    <source>
        <dbReference type="SAM" id="Phobius"/>
    </source>
</evidence>
<comment type="caution">
    <text evidence="2">The sequence shown here is derived from an EMBL/GenBank/DDBJ whole genome shotgun (WGS) entry which is preliminary data.</text>
</comment>
<reference evidence="2 3" key="1">
    <citation type="submission" date="2024-02" db="EMBL/GenBank/DDBJ databases">
        <title>The Genome Sequence of Enterococcus sp. DIV0159.</title>
        <authorList>
            <person name="Earl A."/>
            <person name="Manson A."/>
            <person name="Gilmore M."/>
            <person name="Sanders J."/>
            <person name="Shea T."/>
            <person name="Howe W."/>
            <person name="Livny J."/>
            <person name="Cuomo C."/>
            <person name="Neafsey D."/>
            <person name="Birren B."/>
        </authorList>
    </citation>
    <scope>NUCLEOTIDE SEQUENCE [LARGE SCALE GENOMIC DNA]</scope>
    <source>
        <strain evidence="2 3">665A</strain>
    </source>
</reference>
<dbReference type="EMBL" id="JAFREL020000002">
    <property type="protein sequence ID" value="MEO1771118.1"/>
    <property type="molecule type" value="Genomic_DNA"/>
</dbReference>
<dbReference type="RefSeq" id="WP_207702260.1">
    <property type="nucleotide sequence ID" value="NZ_JAFREL020000002.1"/>
</dbReference>
<protein>
    <submittedName>
        <fullName evidence="2">Uncharacterized protein</fullName>
    </submittedName>
</protein>
<organism evidence="2 3">
    <name type="scientific">Candidatus Enterococcus ferrettii</name>
    <dbReference type="NCBI Taxonomy" id="2815324"/>
    <lineage>
        <taxon>Bacteria</taxon>
        <taxon>Bacillati</taxon>
        <taxon>Bacillota</taxon>
        <taxon>Bacilli</taxon>
        <taxon>Lactobacillales</taxon>
        <taxon>Enterococcaceae</taxon>
        <taxon>Enterococcus</taxon>
    </lineage>
</organism>
<keyword evidence="3" id="KW-1185">Reference proteome</keyword>
<keyword evidence="1" id="KW-0812">Transmembrane</keyword>
<dbReference type="NCBIfam" id="NF041635">
    <property type="entry name" value="STM3941_fam"/>
    <property type="match status" value="1"/>
</dbReference>
<keyword evidence="1" id="KW-1133">Transmembrane helix</keyword>
<evidence type="ECO:0000313" key="2">
    <source>
        <dbReference type="EMBL" id="MEO1771118.1"/>
    </source>
</evidence>
<gene>
    <name evidence="2" type="ORF">JZO67_003092</name>
</gene>
<evidence type="ECO:0000313" key="3">
    <source>
        <dbReference type="Proteomes" id="UP000664357"/>
    </source>
</evidence>
<proteinExistence type="predicted"/>
<feature type="transmembrane region" description="Helical" evidence="1">
    <location>
        <begin position="12"/>
        <end position="35"/>
    </location>
</feature>
<feature type="transmembrane region" description="Helical" evidence="1">
    <location>
        <begin position="41"/>
        <end position="62"/>
    </location>
</feature>
<accession>A0ABV0EU06</accession>
<sequence length="185" mass="20358">MKEEYIVYQSKIKQIGLSFLGLLMVIVCLFVLLAGVVETQYLMIGIGLIGGLFFGACEIFILKQVFVGKKLVVLTSEGFYDYSSALATKDRLIPWSGIEKIENKSMAGQTFVSAYLKEPDPILSQLSTFQKKAISANVAMGFGEINVNLQSAKNCTNDDLLSRMNRYLDPSPAGEFAETNQVSSN</sequence>
<dbReference type="InterPro" id="IPR048136">
    <property type="entry name" value="STM3941-like"/>
</dbReference>
<dbReference type="Proteomes" id="UP000664357">
    <property type="component" value="Unassembled WGS sequence"/>
</dbReference>
<name>A0ABV0EU06_9ENTE</name>
<keyword evidence="1" id="KW-0472">Membrane</keyword>